<dbReference type="PANTHER" id="PTHR21377:SF18">
    <property type="entry name" value="DUF1279 DOMAIN-CONTAINING PROTEIN"/>
    <property type="match status" value="1"/>
</dbReference>
<evidence type="ECO:0000313" key="4">
    <source>
        <dbReference type="Proteomes" id="UP000266841"/>
    </source>
</evidence>
<evidence type="ECO:0000256" key="1">
    <source>
        <dbReference type="SAM" id="SignalP"/>
    </source>
</evidence>
<accession>K0R5W8</accession>
<dbReference type="PANTHER" id="PTHR21377">
    <property type="entry name" value="PROTEIN FAM210B, MITOCHONDRIAL"/>
    <property type="match status" value="1"/>
</dbReference>
<dbReference type="Pfam" id="PF06916">
    <property type="entry name" value="FAM210A-B_dom"/>
    <property type="match status" value="1"/>
</dbReference>
<organism evidence="3 4">
    <name type="scientific">Thalassiosira oceanica</name>
    <name type="common">Marine diatom</name>
    <dbReference type="NCBI Taxonomy" id="159749"/>
    <lineage>
        <taxon>Eukaryota</taxon>
        <taxon>Sar</taxon>
        <taxon>Stramenopiles</taxon>
        <taxon>Ochrophyta</taxon>
        <taxon>Bacillariophyta</taxon>
        <taxon>Coscinodiscophyceae</taxon>
        <taxon>Thalassiosirophycidae</taxon>
        <taxon>Thalassiosirales</taxon>
        <taxon>Thalassiosiraceae</taxon>
        <taxon>Thalassiosira</taxon>
    </lineage>
</organism>
<comment type="caution">
    <text evidence="3">The sequence shown here is derived from an EMBL/GenBank/DDBJ whole genome shotgun (WGS) entry which is preliminary data.</text>
</comment>
<dbReference type="InterPro" id="IPR009688">
    <property type="entry name" value="FAM210A/B-like_dom"/>
</dbReference>
<feature type="chain" id="PRO_5003836674" description="DUF1279 domain-containing protein" evidence="1">
    <location>
        <begin position="29"/>
        <end position="190"/>
    </location>
</feature>
<dbReference type="Proteomes" id="UP000266841">
    <property type="component" value="Unassembled WGS sequence"/>
</dbReference>
<gene>
    <name evidence="3" type="ORF">THAOC_37491</name>
</gene>
<dbReference type="eggNOG" id="KOG4526">
    <property type="taxonomic scope" value="Eukaryota"/>
</dbReference>
<keyword evidence="4" id="KW-1185">Reference proteome</keyword>
<protein>
    <recommendedName>
        <fullName evidence="2">DUF1279 domain-containing protein</fullName>
    </recommendedName>
</protein>
<dbReference type="GO" id="GO:0005739">
    <property type="term" value="C:mitochondrion"/>
    <property type="evidence" value="ECO:0007669"/>
    <property type="project" value="TreeGrafter"/>
</dbReference>
<sequence length="190" mass="19992">MAVPRLLALKTCLLLAVSLAILLNPSNAFQSSARVPTGNRRIRTHLNIFKTEENAVEGEATIQEQNSAEETTEKYGLEAGVFQAVKSGDGESAKSLLAKYGVAYLATSIPLAIVSFAICYTLVDNGVDVGSLLSKVGIEASGTSETAGTFAIAYAAHKAASPIRFPPTVLLTPVVAKLIGKEPDEDVEVE</sequence>
<feature type="signal peptide" evidence="1">
    <location>
        <begin position="1"/>
        <end position="28"/>
    </location>
</feature>
<proteinExistence type="predicted"/>
<reference evidence="3 4" key="1">
    <citation type="journal article" date="2012" name="Genome Biol.">
        <title>Genome and low-iron response of an oceanic diatom adapted to chronic iron limitation.</title>
        <authorList>
            <person name="Lommer M."/>
            <person name="Specht M."/>
            <person name="Roy A.S."/>
            <person name="Kraemer L."/>
            <person name="Andreson R."/>
            <person name="Gutowska M.A."/>
            <person name="Wolf J."/>
            <person name="Bergner S.V."/>
            <person name="Schilhabel M.B."/>
            <person name="Klostermeier U.C."/>
            <person name="Beiko R.G."/>
            <person name="Rosenstiel P."/>
            <person name="Hippler M."/>
            <person name="Laroche J."/>
        </authorList>
    </citation>
    <scope>NUCLEOTIDE SEQUENCE [LARGE SCALE GENOMIC DNA]</scope>
    <source>
        <strain evidence="3 4">CCMP1005</strain>
    </source>
</reference>
<feature type="domain" description="DUF1279" evidence="2">
    <location>
        <begin position="92"/>
        <end position="174"/>
    </location>
</feature>
<dbReference type="EMBL" id="AGNL01050298">
    <property type="protein sequence ID" value="EJK44011.1"/>
    <property type="molecule type" value="Genomic_DNA"/>
</dbReference>
<dbReference type="OMA" id="SMAWLMV"/>
<evidence type="ECO:0000313" key="3">
    <source>
        <dbReference type="EMBL" id="EJK44011.1"/>
    </source>
</evidence>
<evidence type="ECO:0000259" key="2">
    <source>
        <dbReference type="Pfam" id="PF06916"/>
    </source>
</evidence>
<dbReference type="OrthoDB" id="426386at2759"/>
<name>K0R5W8_THAOC</name>
<keyword evidence="1" id="KW-0732">Signal</keyword>
<dbReference type="InterPro" id="IPR045866">
    <property type="entry name" value="FAM210A/B-like"/>
</dbReference>
<dbReference type="AlphaFoldDB" id="K0R5W8"/>